<proteinExistence type="predicted"/>
<accession>A0A7K0CQM8</accession>
<dbReference type="RefSeq" id="WP_153456592.1">
    <property type="nucleotide sequence ID" value="NZ_WEGJ01000039.1"/>
</dbReference>
<dbReference type="Proteomes" id="UP000466345">
    <property type="component" value="Unassembled WGS sequence"/>
</dbReference>
<gene>
    <name evidence="1" type="ORF">SRB5_59780</name>
</gene>
<evidence type="ECO:0000313" key="1">
    <source>
        <dbReference type="EMBL" id="MQY15787.1"/>
    </source>
</evidence>
<dbReference type="AlphaFoldDB" id="A0A7K0CQM8"/>
<protein>
    <submittedName>
        <fullName evidence="1">Uncharacterized protein</fullName>
    </submittedName>
</protein>
<organism evidence="1 2">
    <name type="scientific">Streptomyces smaragdinus</name>
    <dbReference type="NCBI Taxonomy" id="2585196"/>
    <lineage>
        <taxon>Bacteria</taxon>
        <taxon>Bacillati</taxon>
        <taxon>Actinomycetota</taxon>
        <taxon>Actinomycetes</taxon>
        <taxon>Kitasatosporales</taxon>
        <taxon>Streptomycetaceae</taxon>
        <taxon>Streptomyces</taxon>
    </lineage>
</organism>
<name>A0A7K0CQM8_9ACTN</name>
<dbReference type="OrthoDB" id="4231718at2"/>
<dbReference type="EMBL" id="WEGJ01000039">
    <property type="protein sequence ID" value="MQY15787.1"/>
    <property type="molecule type" value="Genomic_DNA"/>
</dbReference>
<comment type="caution">
    <text evidence="1">The sequence shown here is derived from an EMBL/GenBank/DDBJ whole genome shotgun (WGS) entry which is preliminary data.</text>
</comment>
<keyword evidence="2" id="KW-1185">Reference proteome</keyword>
<evidence type="ECO:0000313" key="2">
    <source>
        <dbReference type="Proteomes" id="UP000466345"/>
    </source>
</evidence>
<sequence length="197" mass="21362">MTIRIQSVTVRMRPIARGTSCPECNALDNEGGGRGRRVAMNVITKTWRGMTAGCAAVVMALTFASPADASAVGYAKVDKFCYEAGGHNLCLPTTTLGHFIRGSGRTITREEASVQDTFGGDTAGGKWCNWRIDWRYADTAGRTYRIVKGPMHHSCGGLTSIGRVDKRKKTLKHYGKACAAFYAGNQVRAVQCHNIVK</sequence>
<reference evidence="1 2" key="1">
    <citation type="submission" date="2019-10" db="EMBL/GenBank/DDBJ databases">
        <title>Streptomyces smaragdinus sp. nov. and Streptomyces fabii sp. nov., isolated from the gut of fungus growing-termite Macrotermes natalensis.</title>
        <authorList>
            <person name="Schwitalla J."/>
            <person name="Benndorf R."/>
            <person name="Martin K."/>
            <person name="De Beer W."/>
            <person name="Kaster A.-K."/>
            <person name="Vollmers J."/>
            <person name="Poulsen M."/>
            <person name="Beemelmanns C."/>
        </authorList>
    </citation>
    <scope>NUCLEOTIDE SEQUENCE [LARGE SCALE GENOMIC DNA]</scope>
    <source>
        <strain evidence="1 2">RB5</strain>
    </source>
</reference>